<dbReference type="EMBL" id="OV725081">
    <property type="protein sequence ID" value="CAH1400926.1"/>
    <property type="molecule type" value="Genomic_DNA"/>
</dbReference>
<feature type="region of interest" description="Disordered" evidence="2">
    <location>
        <begin position="288"/>
        <end position="332"/>
    </location>
</feature>
<dbReference type="CDD" id="cd00201">
    <property type="entry name" value="WW"/>
    <property type="match status" value="1"/>
</dbReference>
<feature type="coiled-coil region" evidence="1">
    <location>
        <begin position="509"/>
        <end position="618"/>
    </location>
</feature>
<dbReference type="InterPro" id="IPR036020">
    <property type="entry name" value="WW_dom_sf"/>
</dbReference>
<dbReference type="PANTHER" id="PTHR21715">
    <property type="entry name" value="RH04127P"/>
    <property type="match status" value="1"/>
</dbReference>
<feature type="region of interest" description="Disordered" evidence="2">
    <location>
        <begin position="1063"/>
        <end position="1107"/>
    </location>
</feature>
<feature type="compositionally biased region" description="Basic residues" evidence="2">
    <location>
        <begin position="1089"/>
        <end position="1101"/>
    </location>
</feature>
<feature type="compositionally biased region" description="Polar residues" evidence="2">
    <location>
        <begin position="427"/>
        <end position="439"/>
    </location>
</feature>
<dbReference type="PROSITE" id="PS01159">
    <property type="entry name" value="WW_DOMAIN_1"/>
    <property type="match status" value="1"/>
</dbReference>
<protein>
    <recommendedName>
        <fullName evidence="3">WW domain-containing protein</fullName>
    </recommendedName>
</protein>
<feature type="region of interest" description="Disordered" evidence="2">
    <location>
        <begin position="827"/>
        <end position="913"/>
    </location>
</feature>
<dbReference type="OrthoDB" id="6344460at2759"/>
<gene>
    <name evidence="4" type="ORF">NEZAVI_LOCUS10061</name>
</gene>
<dbReference type="Pfam" id="PF00397">
    <property type="entry name" value="WW"/>
    <property type="match status" value="1"/>
</dbReference>
<dbReference type="PROSITE" id="PS50020">
    <property type="entry name" value="WW_DOMAIN_2"/>
    <property type="match status" value="1"/>
</dbReference>
<keyword evidence="1" id="KW-0175">Coiled coil</keyword>
<dbReference type="InterPro" id="IPR001202">
    <property type="entry name" value="WW_dom"/>
</dbReference>
<reference evidence="4" key="1">
    <citation type="submission" date="2022-01" db="EMBL/GenBank/DDBJ databases">
        <authorList>
            <person name="King R."/>
        </authorList>
    </citation>
    <scope>NUCLEOTIDE SEQUENCE</scope>
</reference>
<dbReference type="PANTHER" id="PTHR21715:SF0">
    <property type="entry name" value="RH04127P"/>
    <property type="match status" value="1"/>
</dbReference>
<feature type="region of interest" description="Disordered" evidence="2">
    <location>
        <begin position="188"/>
        <end position="268"/>
    </location>
</feature>
<proteinExistence type="predicted"/>
<dbReference type="InterPro" id="IPR053233">
    <property type="entry name" value="ABRA-related"/>
</dbReference>
<organism evidence="4 5">
    <name type="scientific">Nezara viridula</name>
    <name type="common">Southern green stink bug</name>
    <name type="synonym">Cimex viridulus</name>
    <dbReference type="NCBI Taxonomy" id="85310"/>
    <lineage>
        <taxon>Eukaryota</taxon>
        <taxon>Metazoa</taxon>
        <taxon>Ecdysozoa</taxon>
        <taxon>Arthropoda</taxon>
        <taxon>Hexapoda</taxon>
        <taxon>Insecta</taxon>
        <taxon>Pterygota</taxon>
        <taxon>Neoptera</taxon>
        <taxon>Paraneoptera</taxon>
        <taxon>Hemiptera</taxon>
        <taxon>Heteroptera</taxon>
        <taxon>Panheteroptera</taxon>
        <taxon>Pentatomomorpha</taxon>
        <taxon>Pentatomoidea</taxon>
        <taxon>Pentatomidae</taxon>
        <taxon>Pentatominae</taxon>
        <taxon>Nezara</taxon>
    </lineage>
</organism>
<feature type="compositionally biased region" description="Low complexity" evidence="2">
    <location>
        <begin position="237"/>
        <end position="253"/>
    </location>
</feature>
<feature type="compositionally biased region" description="Acidic residues" evidence="2">
    <location>
        <begin position="290"/>
        <end position="306"/>
    </location>
</feature>
<evidence type="ECO:0000256" key="2">
    <source>
        <dbReference type="SAM" id="MobiDB-lite"/>
    </source>
</evidence>
<evidence type="ECO:0000313" key="4">
    <source>
        <dbReference type="EMBL" id="CAH1400926.1"/>
    </source>
</evidence>
<dbReference type="AlphaFoldDB" id="A0A9P0HG01"/>
<feature type="compositionally biased region" description="Basic and acidic residues" evidence="2">
    <location>
        <begin position="312"/>
        <end position="326"/>
    </location>
</feature>
<feature type="compositionally biased region" description="Polar residues" evidence="2">
    <location>
        <begin position="836"/>
        <end position="859"/>
    </location>
</feature>
<evidence type="ECO:0000256" key="1">
    <source>
        <dbReference type="SAM" id="Coils"/>
    </source>
</evidence>
<sequence length="1130" mass="129589">MSESPQLHTIVCEEVFDENSVPSEEEVLEYAAKIGIDTKTEHHLLPIALNGLMHPLPPEWKPCFDQELKKWYYYNAETKKSQWEHPLDPLYRQIVRRGRSEGYSSAGDDDSKTTAKEDLKSFEEASDILSSRSVDIKPEAGIDKKDITAMGERGPLLKGSQPLLLRRKQLQSGQDPLHVAKLINSTLRQSLPKDDEPPIQRRSLSDLPSPAPALRRSHTSDLITTHPQPIKGILRESSFSGSMNSSNKVSSVKYGDAGSLHPDTDDEKKRSVRFADFERKSLDIRFQLSDSEEMYSDVEDDEEDEPSSGSPEAEKDIKEAENELKPKILSPLKKNDNPFNFVLQKKEGTDQPRALRKFTVTPVTLKDPPFGYPVSELKGLFRRESVGPLDSDSDLSSGMKGADSLMTGISRLNEMESNDDLKKTQTELDLSNSPVNGSPKSPVRLTRPGEGDARSLKSSPTLTNIHELGVNLSSTVLDVRKVPTESTTDLTEYASAVSVQGINSVEVFCKNRNEELSILEDKLNKELEEKTKQLHHLQESKLTQLKEDMMKSEDIAIKKLKEELEENLEKLKENLRAEYKLKENDLRELHKLELNNLSKQLELEREREIGKLRDENEEIIRKWKKDEGEVLNEERIRIDNEMFEQVKKGKAELVKKLDEIKSQEEVQIAELREANEKKIEEMKLKYEEMVRELNIRHQTEIKEIEESHKLRINVLTKDKETELKRCEGEWEDRLTAMTLSQKARMDSIGKEYETRLARLKADWEREEAEMRRRRVPFDQQALPVDYEKLRCEKRLLEDKYRTLKEKYCQLKTDMKIAVEKKLQARAKRKKEELERVSSQPERPKNLNTELVPASLNTPRITVGEASPRDVTDPSSDDQYTLSSTVPEKYGSHRRSRSQRHDHTPTGSHEARSHLEDLDEKSTDVYLHHPLNSLGLSRSSEIDYYRQRLIAEEEQARAMRESIDEARRSMEARGTTENNNAPLGLHQVIERDLNELEVSLHRTKQFFGEKMIRLRLLGQTLSRLADDTTSPPYNAGESSVATSNVLQNLDNINAEIREIWNQLNKNQPSGANNGGGLSEVRYKSDEKPRTKSSHHHQSHRSSKRSEIQARLQGLQDWLQAPPTADWAQLTL</sequence>
<feature type="compositionally biased region" description="Basic and acidic residues" evidence="2">
    <location>
        <begin position="898"/>
        <end position="913"/>
    </location>
</feature>
<evidence type="ECO:0000313" key="5">
    <source>
        <dbReference type="Proteomes" id="UP001152798"/>
    </source>
</evidence>
<feature type="compositionally biased region" description="Polar residues" evidence="2">
    <location>
        <begin position="872"/>
        <end position="885"/>
    </location>
</feature>
<feature type="compositionally biased region" description="Basic and acidic residues" evidence="2">
    <location>
        <begin position="1079"/>
        <end position="1088"/>
    </location>
</feature>
<feature type="coiled-coil region" evidence="1">
    <location>
        <begin position="654"/>
        <end position="692"/>
    </location>
</feature>
<feature type="domain" description="WW" evidence="3">
    <location>
        <begin position="54"/>
        <end position="88"/>
    </location>
</feature>
<accession>A0A9P0HG01</accession>
<dbReference type="SMART" id="SM00456">
    <property type="entry name" value="WW"/>
    <property type="match status" value="1"/>
</dbReference>
<dbReference type="SUPFAM" id="SSF51045">
    <property type="entry name" value="WW domain"/>
    <property type="match status" value="1"/>
</dbReference>
<name>A0A9P0HG01_NEZVI</name>
<feature type="region of interest" description="Disordered" evidence="2">
    <location>
        <begin position="417"/>
        <end position="458"/>
    </location>
</feature>
<evidence type="ECO:0000259" key="3">
    <source>
        <dbReference type="PROSITE" id="PS50020"/>
    </source>
</evidence>
<dbReference type="Gene3D" id="3.30.1470.10">
    <property type="entry name" value="Photosystem I PsaD, reaction center subunit II"/>
    <property type="match status" value="1"/>
</dbReference>
<dbReference type="Proteomes" id="UP001152798">
    <property type="component" value="Chromosome 5"/>
</dbReference>
<keyword evidence="5" id="KW-1185">Reference proteome</keyword>